<evidence type="ECO:0000313" key="3">
    <source>
        <dbReference type="EMBL" id="KAJ4825608.1"/>
    </source>
</evidence>
<dbReference type="Proteomes" id="UP001141552">
    <property type="component" value="Unassembled WGS sequence"/>
</dbReference>
<dbReference type="OrthoDB" id="2498029at2759"/>
<reference evidence="3" key="2">
    <citation type="journal article" date="2023" name="Plants (Basel)">
        <title>Annotation of the Turnera subulata (Passifloraceae) Draft Genome Reveals the S-Locus Evolved after the Divergence of Turneroideae from Passifloroideae in a Stepwise Manner.</title>
        <authorList>
            <person name="Henning P.M."/>
            <person name="Roalson E.H."/>
            <person name="Mir W."/>
            <person name="McCubbin A.G."/>
            <person name="Shore J.S."/>
        </authorList>
    </citation>
    <scope>NUCLEOTIDE SEQUENCE</scope>
    <source>
        <strain evidence="3">F60SS</strain>
    </source>
</reference>
<proteinExistence type="predicted"/>
<dbReference type="AlphaFoldDB" id="A0A9Q0F616"/>
<dbReference type="Gene3D" id="3.40.50.1820">
    <property type="entry name" value="alpha/beta hydrolase"/>
    <property type="match status" value="4"/>
</dbReference>
<feature type="region of interest" description="Disordered" evidence="1">
    <location>
        <begin position="1"/>
        <end position="23"/>
    </location>
</feature>
<organism evidence="3 4">
    <name type="scientific">Turnera subulata</name>
    <dbReference type="NCBI Taxonomy" id="218843"/>
    <lineage>
        <taxon>Eukaryota</taxon>
        <taxon>Viridiplantae</taxon>
        <taxon>Streptophyta</taxon>
        <taxon>Embryophyta</taxon>
        <taxon>Tracheophyta</taxon>
        <taxon>Spermatophyta</taxon>
        <taxon>Magnoliopsida</taxon>
        <taxon>eudicotyledons</taxon>
        <taxon>Gunneridae</taxon>
        <taxon>Pentapetalae</taxon>
        <taxon>rosids</taxon>
        <taxon>fabids</taxon>
        <taxon>Malpighiales</taxon>
        <taxon>Passifloraceae</taxon>
        <taxon>Turnera</taxon>
    </lineage>
</organism>
<dbReference type="Pfam" id="PF12146">
    <property type="entry name" value="Hydrolase_4"/>
    <property type="match status" value="2"/>
</dbReference>
<evidence type="ECO:0000259" key="2">
    <source>
        <dbReference type="Pfam" id="PF12146"/>
    </source>
</evidence>
<dbReference type="InterPro" id="IPR051044">
    <property type="entry name" value="MAG_DAG_Lipase"/>
</dbReference>
<dbReference type="InterPro" id="IPR029058">
    <property type="entry name" value="AB_hydrolase_fold"/>
</dbReference>
<feature type="domain" description="Serine aminopeptidase S33" evidence="2">
    <location>
        <begin position="179"/>
        <end position="336"/>
    </location>
</feature>
<accession>A0A9Q0F616</accession>
<evidence type="ECO:0000313" key="4">
    <source>
        <dbReference type="Proteomes" id="UP001141552"/>
    </source>
</evidence>
<evidence type="ECO:0000256" key="1">
    <source>
        <dbReference type="SAM" id="MobiDB-lite"/>
    </source>
</evidence>
<comment type="caution">
    <text evidence="3">The sequence shown here is derived from an EMBL/GenBank/DDBJ whole genome shotgun (WGS) entry which is preliminary data.</text>
</comment>
<dbReference type="EMBL" id="JAKUCV010006853">
    <property type="protein sequence ID" value="KAJ4825608.1"/>
    <property type="molecule type" value="Genomic_DNA"/>
</dbReference>
<gene>
    <name evidence="3" type="ORF">Tsubulata_022680</name>
</gene>
<dbReference type="SUPFAM" id="SSF53474">
    <property type="entry name" value="alpha/beta-Hydrolases"/>
    <property type="match status" value="2"/>
</dbReference>
<keyword evidence="4" id="KW-1185">Reference proteome</keyword>
<protein>
    <recommendedName>
        <fullName evidence="2">Serine aminopeptidase S33 domain-containing protein</fullName>
    </recommendedName>
</protein>
<sequence length="612" mass="68933">MAITQKGTHSLGKRKRRKRGGGGVLVMAAPAKSPEFDEELQQILNANMDEAPARRRAREAFKDIQLGIDHILFKTPCDGIKMEESYVRNSRGVEIFSKRWIPEASPPKAVVCYCHGYGDTCTFFAEGTNILMVGLKFALAIICRNCKEDSVFQKVSMALFPALTLLLMTLLSITPKLKSMGGAVALKVHFKQPDAWSGAVLVAPMCKISGDMEPPWVVKQFLIGVANFLPRRKLVPQKDLGEAAFRILEKRKMAGYNKIAYKDKPRLKTALELLKTTQEIESRLEDVSLPLLILHGDADIVTDPAVSKALYEKARSSDKKLVLVKDAYHSLMEGEPDETIIQLRRRRVESSGTPMVKVEKVHGISEELQRLLHAKMDTAAERRRVREAFKETQSQIDHCLMKIPYEGLKIEEGTGNFFKKLASRELLPKGIGLLLPRLWRNLHFCFRRNCKEVGLIWVWSFCNGLSRLWSFRRTSWLKTEVKQMNFGSIFQALIENPKFRGLPTFLFGQSLGGAIALKVHLKQPDAWSGAILVAPMCKVSLPLLLLHGEADIVTDPSVSKALYEKASSSDKKLKLYKDAYHSLLEGETDEMIFQVLEDIISWLDNHITGSKQ</sequence>
<dbReference type="InterPro" id="IPR022742">
    <property type="entry name" value="Hydrolase_4"/>
</dbReference>
<dbReference type="PANTHER" id="PTHR11614">
    <property type="entry name" value="PHOSPHOLIPASE-RELATED"/>
    <property type="match status" value="1"/>
</dbReference>
<reference evidence="3" key="1">
    <citation type="submission" date="2022-02" db="EMBL/GenBank/DDBJ databases">
        <authorList>
            <person name="Henning P.M."/>
            <person name="McCubbin A.G."/>
            <person name="Shore J.S."/>
        </authorList>
    </citation>
    <scope>NUCLEOTIDE SEQUENCE</scope>
    <source>
        <strain evidence="3">F60SS</strain>
        <tissue evidence="3">Leaves</tissue>
    </source>
</reference>
<feature type="compositionally biased region" description="Basic residues" evidence="1">
    <location>
        <begin position="11"/>
        <end position="20"/>
    </location>
</feature>
<feature type="domain" description="Serine aminopeptidase S33" evidence="2">
    <location>
        <begin position="539"/>
        <end position="588"/>
    </location>
</feature>
<name>A0A9Q0F616_9ROSI</name>